<organism evidence="2 3">
    <name type="scientific">Agrobacterium tumefaciens</name>
    <dbReference type="NCBI Taxonomy" id="358"/>
    <lineage>
        <taxon>Bacteria</taxon>
        <taxon>Pseudomonadati</taxon>
        <taxon>Pseudomonadota</taxon>
        <taxon>Alphaproteobacteria</taxon>
        <taxon>Hyphomicrobiales</taxon>
        <taxon>Rhizobiaceae</taxon>
        <taxon>Rhizobium/Agrobacterium group</taxon>
        <taxon>Agrobacterium</taxon>
        <taxon>Agrobacterium tumefaciens complex</taxon>
    </lineage>
</organism>
<comment type="caution">
    <text evidence="2">The sequence shown here is derived from an EMBL/GenBank/DDBJ whole genome shotgun (WGS) entry which is preliminary data.</text>
</comment>
<feature type="region of interest" description="Disordered" evidence="1">
    <location>
        <begin position="1"/>
        <end position="23"/>
    </location>
</feature>
<name>A0A176X2V5_AGRTU</name>
<proteinExistence type="predicted"/>
<feature type="compositionally biased region" description="Polar residues" evidence="1">
    <location>
        <begin position="1"/>
        <end position="16"/>
    </location>
</feature>
<evidence type="ECO:0000313" key="2">
    <source>
        <dbReference type="EMBL" id="OAE40650.1"/>
    </source>
</evidence>
<accession>A0A176X2V5</accession>
<evidence type="ECO:0000313" key="3">
    <source>
        <dbReference type="Proteomes" id="UP000077098"/>
    </source>
</evidence>
<gene>
    <name evidence="2" type="ORF">A7J57_10330</name>
</gene>
<dbReference type="AlphaFoldDB" id="A0A176X2V5"/>
<reference evidence="2 3" key="1">
    <citation type="submission" date="2016-05" db="EMBL/GenBank/DDBJ databases">
        <authorList>
            <person name="Lavstsen T."/>
            <person name="Jespersen J.S."/>
        </authorList>
    </citation>
    <scope>NUCLEOTIDE SEQUENCE [LARGE SCALE GENOMIC DNA]</scope>
    <source>
        <strain evidence="2 3">KCJ1736</strain>
    </source>
</reference>
<sequence length="77" mass="8371">MKNRSSANHAFNSSAVSPIGNIDHVPVGKDAPEYLDKFEGARAYLTATTIDRDELIASLLARVSLLENTVLGLMRVK</sequence>
<dbReference type="EMBL" id="LXPS01000036">
    <property type="protein sequence ID" value="OAE40650.1"/>
    <property type="molecule type" value="Genomic_DNA"/>
</dbReference>
<dbReference type="Proteomes" id="UP000077098">
    <property type="component" value="Unassembled WGS sequence"/>
</dbReference>
<protein>
    <submittedName>
        <fullName evidence="2">Uncharacterized protein</fullName>
    </submittedName>
</protein>
<evidence type="ECO:0000256" key="1">
    <source>
        <dbReference type="SAM" id="MobiDB-lite"/>
    </source>
</evidence>